<feature type="region of interest" description="Disordered" evidence="4">
    <location>
        <begin position="611"/>
        <end position="669"/>
    </location>
</feature>
<dbReference type="SUPFAM" id="SSF52058">
    <property type="entry name" value="L domain-like"/>
    <property type="match status" value="1"/>
</dbReference>
<dbReference type="Gene3D" id="2.30.42.10">
    <property type="match status" value="1"/>
</dbReference>
<feature type="region of interest" description="Disordered" evidence="4">
    <location>
        <begin position="692"/>
        <end position="721"/>
    </location>
</feature>
<sequence>MLLSDLYFLRGPGRLLEIGGLKALTCLDVSENRLEDLPEEIGGLENLTDLHLSQNVIETLPDGLGRLRKLMILKVDQNRLSMLNANIGDGNRLRHLPYSLTNLELKAVWLSENQAQPLLTFQPDFDDVTGEQVLTCFLLPQQECAQDTADCMANELGSIDSTPSICSNPQKAVGIGLSYLELTIVRHDGEKLGMHIKGGLRGHKGNPLDKTDEGVFISKINSGGAAKRDGRLKEQEMKRELVMWEKEESAKKEKEKELKDQNMEIEEFNKDKSTPEKVMDVVRAAEILALNSGAATVALNDSTAATTVSKPKSPGGPKSGDSLKTTTIVMSKHTLEPHSDKILGTTTSNDFTYGYINAWRMIRSTTLYHRFREESATFGETGLNMLEDGTNVDLDTPNSPLTPNSRVDETTAGFHQLSAADYSLKTQQVPVNMARSGATERTKLEDRKQGSAPAVKSPEFTLMANLSNNRAIPTDMNAVSAYSRVYTDPEPADATVDKSPILRSRNNYQPKIRPSSIAASPLFNRSKVYPEKNSPKFLFDGLDKKSSPKVFVGADDVSKPIFKFRPGLNSFEQLREDSSPKMFVGSPQTPAGSESTFPAEDIYSDSAQVQFSLPKKQKSSDEDSLTSEESEYTAAENDTTESESTGEYGTPLETSLNSSIVSSPENSLRPILKTKKAPYSSYSGAKGEFRVKLDNLPPDSRQTASSTADNHSATSFSNFPKSATFPRTKTVRFDSEVRHQDAVLKPLDGSEELLQETSILKTKVKEIPSPSKVEITTIPGTAPTISCNVSIPLHVVNNEGMTSSGNQPPNQQFMVDARSRTFFPFPPPSYMSNDTYYPYSAGYSYYPGMRPPAYFPPNPFTSFPPNVMHPLPSLWPSPAYASLPTAPSTFTTMTTASMCSVPVLNPPQESAIQPSVPLSAQRVTEHSDQSITSPSEKPQIEPNKQLPAEVPILPLAAPQLEPSAERQQTPKEPSKQSDRKVTGGQRSPTSTNDKSVYETIRLQAIHGSQTPPKASEKFMNVKAKFEKSLVLSPKREQNHLVGRDSGRPKTDALQAQMVIKKMSEMIDGKNVSEEDGDPTVINNNTAPPDHENNVIDVSPSWVCISLSRLQGEQSHPRCSEAHNSPVVNLAAHRDHNYRSLPMWTTIIYRAGVCGPRRTTSRSWRSNRPRGRSKFANRSGSLTRKSRRGLKNISTRAPVKSDSAPSKLSRNSLKKRWDSSTRLVDNTQHLVDNFFLSPTGQTSRYSMLSLWNLRGFDFLCILSLLSACRTVVDLLLRCFFCMNNELLLGLLA</sequence>
<dbReference type="OrthoDB" id="2187496at2759"/>
<feature type="compositionally biased region" description="Polar residues" evidence="4">
    <location>
        <begin position="652"/>
        <end position="666"/>
    </location>
</feature>
<feature type="region of interest" description="Disordered" evidence="4">
    <location>
        <begin position="304"/>
        <end position="323"/>
    </location>
</feature>
<evidence type="ECO:0000256" key="3">
    <source>
        <dbReference type="SAM" id="Coils"/>
    </source>
</evidence>
<feature type="compositionally biased region" description="Acidic residues" evidence="4">
    <location>
        <begin position="622"/>
        <end position="631"/>
    </location>
</feature>
<dbReference type="PANTHER" id="PTHR23119:SF44">
    <property type="entry name" value="PROTEIN LAP4"/>
    <property type="match status" value="1"/>
</dbReference>
<feature type="region of interest" description="Disordered" evidence="4">
    <location>
        <begin position="578"/>
        <end position="598"/>
    </location>
</feature>
<evidence type="ECO:0000256" key="4">
    <source>
        <dbReference type="SAM" id="MobiDB-lite"/>
    </source>
</evidence>
<evidence type="ECO:0000256" key="1">
    <source>
        <dbReference type="ARBA" id="ARBA00022614"/>
    </source>
</evidence>
<dbReference type="EMBL" id="CADCXU010023459">
    <property type="protein sequence ID" value="CAB0010923.1"/>
    <property type="molecule type" value="Genomic_DNA"/>
</dbReference>
<dbReference type="InterPro" id="IPR001611">
    <property type="entry name" value="Leu-rich_rpt"/>
</dbReference>
<proteinExistence type="predicted"/>
<protein>
    <recommendedName>
        <fullName evidence="5">PDZ domain-containing protein</fullName>
    </recommendedName>
</protein>
<feature type="compositionally biased region" description="Low complexity" evidence="4">
    <location>
        <begin position="309"/>
        <end position="320"/>
    </location>
</feature>
<dbReference type="GO" id="GO:0098887">
    <property type="term" value="P:neurotransmitter receptor transport, endosome to postsynaptic membrane"/>
    <property type="evidence" value="ECO:0007669"/>
    <property type="project" value="TreeGrafter"/>
</dbReference>
<feature type="compositionally biased region" description="Basic residues" evidence="4">
    <location>
        <begin position="1164"/>
        <end position="1174"/>
    </location>
</feature>
<dbReference type="InterPro" id="IPR032675">
    <property type="entry name" value="LRR_dom_sf"/>
</dbReference>
<dbReference type="PANTHER" id="PTHR23119">
    <property type="entry name" value="DISCS LARGE"/>
    <property type="match status" value="1"/>
</dbReference>
<keyword evidence="2" id="KW-0677">Repeat</keyword>
<evidence type="ECO:0000256" key="2">
    <source>
        <dbReference type="ARBA" id="ARBA00022737"/>
    </source>
</evidence>
<feature type="domain" description="PDZ" evidence="5">
    <location>
        <begin position="181"/>
        <end position="233"/>
    </location>
</feature>
<feature type="compositionally biased region" description="Polar residues" evidence="4">
    <location>
        <begin position="586"/>
        <end position="596"/>
    </location>
</feature>
<dbReference type="InterPro" id="IPR001478">
    <property type="entry name" value="PDZ"/>
</dbReference>
<feature type="compositionally biased region" description="Polar residues" evidence="4">
    <location>
        <begin position="700"/>
        <end position="721"/>
    </location>
</feature>
<feature type="region of interest" description="Disordered" evidence="4">
    <location>
        <begin position="908"/>
        <end position="943"/>
    </location>
</feature>
<organism evidence="6 7">
    <name type="scientific">Nesidiocoris tenuis</name>
    <dbReference type="NCBI Taxonomy" id="355587"/>
    <lineage>
        <taxon>Eukaryota</taxon>
        <taxon>Metazoa</taxon>
        <taxon>Ecdysozoa</taxon>
        <taxon>Arthropoda</taxon>
        <taxon>Hexapoda</taxon>
        <taxon>Insecta</taxon>
        <taxon>Pterygota</taxon>
        <taxon>Neoptera</taxon>
        <taxon>Paraneoptera</taxon>
        <taxon>Hemiptera</taxon>
        <taxon>Heteroptera</taxon>
        <taxon>Panheteroptera</taxon>
        <taxon>Cimicomorpha</taxon>
        <taxon>Miridae</taxon>
        <taxon>Dicyphina</taxon>
        <taxon>Nesidiocoris</taxon>
    </lineage>
</organism>
<dbReference type="GO" id="GO:0043113">
    <property type="term" value="P:receptor clustering"/>
    <property type="evidence" value="ECO:0007669"/>
    <property type="project" value="TreeGrafter"/>
</dbReference>
<dbReference type="GO" id="GO:0016323">
    <property type="term" value="C:basolateral plasma membrane"/>
    <property type="evidence" value="ECO:0007669"/>
    <property type="project" value="TreeGrafter"/>
</dbReference>
<dbReference type="Gene3D" id="3.80.10.10">
    <property type="entry name" value="Ribonuclease Inhibitor"/>
    <property type="match status" value="1"/>
</dbReference>
<dbReference type="GO" id="GO:0098609">
    <property type="term" value="P:cell-cell adhesion"/>
    <property type="evidence" value="ECO:0007669"/>
    <property type="project" value="TreeGrafter"/>
</dbReference>
<dbReference type="SUPFAM" id="SSF50156">
    <property type="entry name" value="PDZ domain-like"/>
    <property type="match status" value="1"/>
</dbReference>
<evidence type="ECO:0000313" key="7">
    <source>
        <dbReference type="Proteomes" id="UP000479000"/>
    </source>
</evidence>
<evidence type="ECO:0000259" key="5">
    <source>
        <dbReference type="PROSITE" id="PS50106"/>
    </source>
</evidence>
<dbReference type="GO" id="GO:0019901">
    <property type="term" value="F:protein kinase binding"/>
    <property type="evidence" value="ECO:0007669"/>
    <property type="project" value="TreeGrafter"/>
</dbReference>
<dbReference type="PROSITE" id="PS50106">
    <property type="entry name" value="PDZ"/>
    <property type="match status" value="1"/>
</dbReference>
<reference evidence="6 7" key="1">
    <citation type="submission" date="2020-02" db="EMBL/GenBank/DDBJ databases">
        <authorList>
            <person name="Ferguson B K."/>
        </authorList>
    </citation>
    <scope>NUCLEOTIDE SEQUENCE [LARGE SCALE GENOMIC DNA]</scope>
</reference>
<dbReference type="GO" id="GO:0005912">
    <property type="term" value="C:adherens junction"/>
    <property type="evidence" value="ECO:0007669"/>
    <property type="project" value="TreeGrafter"/>
</dbReference>
<dbReference type="InterPro" id="IPR050614">
    <property type="entry name" value="Synaptic_Scaffolding_LAP-MAGUK"/>
</dbReference>
<feature type="coiled-coil region" evidence="3">
    <location>
        <begin position="244"/>
        <end position="271"/>
    </location>
</feature>
<gene>
    <name evidence="6" type="ORF">NTEN_LOCUS15916</name>
</gene>
<dbReference type="Pfam" id="PF13855">
    <property type="entry name" value="LRR_8"/>
    <property type="match status" value="1"/>
</dbReference>
<name>A0A6H5HC32_9HEMI</name>
<keyword evidence="1" id="KW-0433">Leucine-rich repeat</keyword>
<dbReference type="GO" id="GO:0045211">
    <property type="term" value="C:postsynaptic membrane"/>
    <property type="evidence" value="ECO:0007669"/>
    <property type="project" value="TreeGrafter"/>
</dbReference>
<dbReference type="PROSITE" id="PS51450">
    <property type="entry name" value="LRR"/>
    <property type="match status" value="1"/>
</dbReference>
<dbReference type="Proteomes" id="UP000479000">
    <property type="component" value="Unassembled WGS sequence"/>
</dbReference>
<feature type="compositionally biased region" description="Polar residues" evidence="4">
    <location>
        <begin position="984"/>
        <end position="994"/>
    </location>
</feature>
<dbReference type="InterPro" id="IPR036034">
    <property type="entry name" value="PDZ_sf"/>
</dbReference>
<feature type="compositionally biased region" description="Basic and acidic residues" evidence="4">
    <location>
        <begin position="968"/>
        <end position="981"/>
    </location>
</feature>
<evidence type="ECO:0000313" key="6">
    <source>
        <dbReference type="EMBL" id="CAB0010923.1"/>
    </source>
</evidence>
<dbReference type="GO" id="GO:0045197">
    <property type="term" value="P:establishment or maintenance of epithelial cell apical/basal polarity"/>
    <property type="evidence" value="ECO:0007669"/>
    <property type="project" value="TreeGrafter"/>
</dbReference>
<feature type="region of interest" description="Disordered" evidence="4">
    <location>
        <begin position="961"/>
        <end position="996"/>
    </location>
</feature>
<feature type="compositionally biased region" description="Polar residues" evidence="4">
    <location>
        <begin position="908"/>
        <end position="922"/>
    </location>
</feature>
<dbReference type="InterPro" id="IPR003591">
    <property type="entry name" value="Leu-rich_rpt_typical-subtyp"/>
</dbReference>
<dbReference type="GO" id="GO:0098968">
    <property type="term" value="P:neurotransmitter receptor transport postsynaptic membrane to endosome"/>
    <property type="evidence" value="ECO:0007669"/>
    <property type="project" value="TreeGrafter"/>
</dbReference>
<keyword evidence="3" id="KW-0175">Coiled coil</keyword>
<feature type="region of interest" description="Disordered" evidence="4">
    <location>
        <begin position="1156"/>
        <end position="1211"/>
    </location>
</feature>
<keyword evidence="7" id="KW-1185">Reference proteome</keyword>
<accession>A0A6H5HC32</accession>
<dbReference type="GO" id="GO:0014069">
    <property type="term" value="C:postsynaptic density"/>
    <property type="evidence" value="ECO:0007669"/>
    <property type="project" value="TreeGrafter"/>
</dbReference>
<dbReference type="SMART" id="SM00369">
    <property type="entry name" value="LRR_TYP"/>
    <property type="match status" value="3"/>
</dbReference>